<dbReference type="SUPFAM" id="SSF51161">
    <property type="entry name" value="Trimeric LpxA-like enzymes"/>
    <property type="match status" value="1"/>
</dbReference>
<reference evidence="1 2" key="1">
    <citation type="submission" date="2020-08" db="EMBL/GenBank/DDBJ databases">
        <title>A Genomic Blueprint of the Chicken Gut Microbiome.</title>
        <authorList>
            <person name="Gilroy R."/>
            <person name="Ravi A."/>
            <person name="Getino M."/>
            <person name="Pursley I."/>
            <person name="Horton D.L."/>
            <person name="Alikhan N.-F."/>
            <person name="Baker D."/>
            <person name="Gharbi K."/>
            <person name="Hall N."/>
            <person name="Watson M."/>
            <person name="Adriaenssens E.M."/>
            <person name="Foster-Nyarko E."/>
            <person name="Jarju S."/>
            <person name="Secka A."/>
            <person name="Antonio M."/>
            <person name="Oren A."/>
            <person name="Chaudhuri R."/>
            <person name="La Ragione R.M."/>
            <person name="Hildebrand F."/>
            <person name="Pallen M.J."/>
        </authorList>
    </citation>
    <scope>NUCLEOTIDE SEQUENCE [LARGE SCALE GENOMIC DNA]</scope>
    <source>
        <strain evidence="1 2">Sa1CVN1</strain>
    </source>
</reference>
<dbReference type="PANTHER" id="PTHR23416">
    <property type="entry name" value="SIALIC ACID SYNTHASE-RELATED"/>
    <property type="match status" value="1"/>
</dbReference>
<keyword evidence="1" id="KW-0808">Transferase</keyword>
<protein>
    <submittedName>
        <fullName evidence="1">Acyltransferase</fullName>
    </submittedName>
</protein>
<dbReference type="EMBL" id="JACSPP010000043">
    <property type="protein sequence ID" value="MBD8041214.1"/>
    <property type="molecule type" value="Genomic_DNA"/>
</dbReference>
<accession>A0ABR8YAX9</accession>
<gene>
    <name evidence="1" type="ORF">H9625_12360</name>
</gene>
<proteinExistence type="predicted"/>
<dbReference type="Proteomes" id="UP000620874">
    <property type="component" value="Unassembled WGS sequence"/>
</dbReference>
<keyword evidence="2" id="KW-1185">Reference proteome</keyword>
<evidence type="ECO:0000313" key="2">
    <source>
        <dbReference type="Proteomes" id="UP000620874"/>
    </source>
</evidence>
<sequence>MRIFLNLFVVVLPWRIKRFLLVKLYHYQIHPTARIGLSYIYPKHLVMEEGAYIGHLNVAIHLEKMILHKNVTIARSNWMTGFPIAANSKHFAHDKERKSELIIGKESAITKNHHIDCTNSIHIGDYVTIAGYNSQLLTHSIDVYKSRQDSHPITIGDYCFVSTGVVILGGATLPSYSLLAAGAVLTKSFEKEWVIYAGVPAKPIKNIPTDARYFHREQGFVY</sequence>
<keyword evidence="1" id="KW-0012">Acyltransferase</keyword>
<name>A0ABR8YAX9_9BACT</name>
<dbReference type="GO" id="GO:0016746">
    <property type="term" value="F:acyltransferase activity"/>
    <property type="evidence" value="ECO:0007669"/>
    <property type="project" value="UniProtKB-KW"/>
</dbReference>
<dbReference type="InterPro" id="IPR051159">
    <property type="entry name" value="Hexapeptide_acetyltransf"/>
</dbReference>
<dbReference type="Gene3D" id="2.160.10.10">
    <property type="entry name" value="Hexapeptide repeat proteins"/>
    <property type="match status" value="1"/>
</dbReference>
<organism evidence="1 2">
    <name type="scientific">Phocaeicola intestinalis</name>
    <dbReference type="NCBI Taxonomy" id="2762212"/>
    <lineage>
        <taxon>Bacteria</taxon>
        <taxon>Pseudomonadati</taxon>
        <taxon>Bacteroidota</taxon>
        <taxon>Bacteroidia</taxon>
        <taxon>Bacteroidales</taxon>
        <taxon>Bacteroidaceae</taxon>
        <taxon>Phocaeicola</taxon>
    </lineage>
</organism>
<dbReference type="CDD" id="cd04647">
    <property type="entry name" value="LbH_MAT_like"/>
    <property type="match status" value="1"/>
</dbReference>
<comment type="caution">
    <text evidence="1">The sequence shown here is derived from an EMBL/GenBank/DDBJ whole genome shotgun (WGS) entry which is preliminary data.</text>
</comment>
<evidence type="ECO:0000313" key="1">
    <source>
        <dbReference type="EMBL" id="MBD8041214.1"/>
    </source>
</evidence>
<dbReference type="InterPro" id="IPR011004">
    <property type="entry name" value="Trimer_LpxA-like_sf"/>
</dbReference>
<dbReference type="RefSeq" id="WP_191764590.1">
    <property type="nucleotide sequence ID" value="NZ_JACSPP010000043.1"/>
</dbReference>